<sequence>LDVFGVGIGCFGRGLQSGNRIRDCGAVGFGNLVTIILERLLRGVDQAFGLVLGFHTFAALLVFGSVRFCVLDHLLDVGVRKTTGSLDADLMFL</sequence>
<accession>G0ZI08</accession>
<feature type="non-terminal residue" evidence="2">
    <location>
        <position position="1"/>
    </location>
</feature>
<keyword evidence="1" id="KW-0812">Transmembrane</keyword>
<keyword evidence="1" id="KW-0472">Membrane</keyword>
<dbReference type="AlphaFoldDB" id="G0ZI08"/>
<organism evidence="2">
    <name type="scientific">Rhizobium mesosinicum</name>
    <dbReference type="NCBI Taxonomy" id="335017"/>
    <lineage>
        <taxon>Bacteria</taxon>
        <taxon>Pseudomonadati</taxon>
        <taxon>Pseudomonadota</taxon>
        <taxon>Alphaproteobacteria</taxon>
        <taxon>Hyphomicrobiales</taxon>
        <taxon>Rhizobiaceae</taxon>
        <taxon>Rhizobium/Agrobacterium group</taxon>
        <taxon>Rhizobium</taxon>
    </lineage>
</organism>
<reference evidence="2" key="1">
    <citation type="submission" date="2011-01" db="EMBL/GenBank/DDBJ databases">
        <title>Multilocus Sequence Analysis of the Rhizobia of Precious Legum Trees in South China.</title>
        <authorList>
            <person name="Lu J."/>
            <person name="Xu D."/>
        </authorList>
    </citation>
    <scope>NUCLEOTIDE SEQUENCE</scope>
    <source>
        <strain evidence="2">CCBAU 41044</strain>
    </source>
</reference>
<dbReference type="EMBL" id="JF279695">
    <property type="protein sequence ID" value="AEL33338.1"/>
    <property type="molecule type" value="Genomic_DNA"/>
</dbReference>
<evidence type="ECO:0000256" key="1">
    <source>
        <dbReference type="SAM" id="Phobius"/>
    </source>
</evidence>
<dbReference type="InterPro" id="IPR019651">
    <property type="entry name" value="Glutamate_DH_NAD-spec"/>
</dbReference>
<proteinExistence type="predicted"/>
<evidence type="ECO:0000313" key="2">
    <source>
        <dbReference type="EMBL" id="AEL33338.1"/>
    </source>
</evidence>
<protein>
    <submittedName>
        <fullName evidence="2">DnaK</fullName>
    </submittedName>
</protein>
<name>G0ZI08_9HYPH</name>
<dbReference type="Pfam" id="PF10712">
    <property type="entry name" value="NAD-GH"/>
    <property type="match status" value="1"/>
</dbReference>
<feature type="non-terminal residue" evidence="2">
    <location>
        <position position="93"/>
    </location>
</feature>
<keyword evidence="1" id="KW-1133">Transmembrane helix</keyword>
<feature type="transmembrane region" description="Helical" evidence="1">
    <location>
        <begin position="47"/>
        <end position="70"/>
    </location>
</feature>